<organism evidence="5 6">
    <name type="scientific">Stomatobaculum longum</name>
    <dbReference type="NCBI Taxonomy" id="796942"/>
    <lineage>
        <taxon>Bacteria</taxon>
        <taxon>Bacillati</taxon>
        <taxon>Bacillota</taxon>
        <taxon>Clostridia</taxon>
        <taxon>Lachnospirales</taxon>
        <taxon>Lachnospiraceae</taxon>
        <taxon>Stomatobaculum</taxon>
    </lineage>
</organism>
<dbReference type="NCBIfam" id="TIGR02910">
    <property type="entry name" value="sulfite_red_A"/>
    <property type="match status" value="1"/>
</dbReference>
<keyword evidence="2" id="KW-0408">Iron</keyword>
<dbReference type="EMBL" id="AGEL01000004">
    <property type="protein sequence ID" value="EHO17643.1"/>
    <property type="molecule type" value="Genomic_DNA"/>
</dbReference>
<accession>A0AA36Y651</accession>
<evidence type="ECO:0000256" key="2">
    <source>
        <dbReference type="ARBA" id="ARBA00023004"/>
    </source>
</evidence>
<feature type="domain" description="4Fe-4S ferredoxin-type" evidence="4">
    <location>
        <begin position="214"/>
        <end position="246"/>
    </location>
</feature>
<protein>
    <submittedName>
        <fullName evidence="5">Sulfite reductase, subunit A</fullName>
    </submittedName>
</protein>
<dbReference type="PANTHER" id="PTHR40447">
    <property type="entry name" value="ANAEROBIC SULFITE REDUCTASE SUBUNIT A"/>
    <property type="match status" value="1"/>
</dbReference>
<dbReference type="SUPFAM" id="SSF46548">
    <property type="entry name" value="alpha-helical ferredoxin"/>
    <property type="match status" value="1"/>
</dbReference>
<gene>
    <name evidence="5" type="ORF">HMPREF9623_00497</name>
</gene>
<evidence type="ECO:0000313" key="5">
    <source>
        <dbReference type="EMBL" id="EHO17643.1"/>
    </source>
</evidence>
<keyword evidence="1" id="KW-0479">Metal-binding</keyword>
<comment type="caution">
    <text evidence="5">The sequence shown here is derived from an EMBL/GenBank/DDBJ whole genome shotgun (WGS) entry which is preliminary data.</text>
</comment>
<keyword evidence="6" id="KW-1185">Reference proteome</keyword>
<dbReference type="GeneID" id="86940274"/>
<evidence type="ECO:0000256" key="3">
    <source>
        <dbReference type="ARBA" id="ARBA00023014"/>
    </source>
</evidence>
<dbReference type="PROSITE" id="PS51379">
    <property type="entry name" value="4FE4S_FER_2"/>
    <property type="match status" value="2"/>
</dbReference>
<keyword evidence="3" id="KW-0411">Iron-sulfur</keyword>
<feature type="domain" description="4Fe-4S ferredoxin-type" evidence="4">
    <location>
        <begin position="297"/>
        <end position="325"/>
    </location>
</feature>
<evidence type="ECO:0000256" key="1">
    <source>
        <dbReference type="ARBA" id="ARBA00022723"/>
    </source>
</evidence>
<dbReference type="InterPro" id="IPR017896">
    <property type="entry name" value="4Fe4S_Fe-S-bd"/>
</dbReference>
<dbReference type="GO" id="GO:0046872">
    <property type="term" value="F:metal ion binding"/>
    <property type="evidence" value="ECO:0007669"/>
    <property type="project" value="UniProtKB-KW"/>
</dbReference>
<dbReference type="PROSITE" id="PS00198">
    <property type="entry name" value="4FE4S_FER_1"/>
    <property type="match status" value="2"/>
</dbReference>
<dbReference type="AlphaFoldDB" id="A0AA36Y651"/>
<dbReference type="Pfam" id="PF17179">
    <property type="entry name" value="Fer4_22"/>
    <property type="match status" value="1"/>
</dbReference>
<reference evidence="5 6" key="1">
    <citation type="submission" date="2011-10" db="EMBL/GenBank/DDBJ databases">
        <title>The Genome Sequence of Lachnospiraceae bacterium ACC2.</title>
        <authorList>
            <consortium name="The Broad Institute Genome Sequencing Platform"/>
            <person name="Earl A."/>
            <person name="Ward D."/>
            <person name="Feldgarden M."/>
            <person name="Gevers D."/>
            <person name="Sizova M."/>
            <person name="Hazen A."/>
            <person name="Epstein S."/>
            <person name="Young S.K."/>
            <person name="Zeng Q."/>
            <person name="Gargeya S."/>
            <person name="Fitzgerald M."/>
            <person name="Haas B."/>
            <person name="Abouelleil A."/>
            <person name="Alvarado L."/>
            <person name="Arachchi H.M."/>
            <person name="Berlin A."/>
            <person name="Brown A."/>
            <person name="Chapman S.B."/>
            <person name="Chen Z."/>
            <person name="Dunbar C."/>
            <person name="Freedman E."/>
            <person name="Gearin G."/>
            <person name="Goldberg J."/>
            <person name="Griggs A."/>
            <person name="Gujja S."/>
            <person name="Heiman D."/>
            <person name="Howarth C."/>
            <person name="Larson L."/>
            <person name="Lui A."/>
            <person name="MacDonald P.J.P."/>
            <person name="Montmayeur A."/>
            <person name="Murphy C."/>
            <person name="Neiman D."/>
            <person name="Pearson M."/>
            <person name="Priest M."/>
            <person name="Roberts A."/>
            <person name="Saif S."/>
            <person name="Shea T."/>
            <person name="Shenoy N."/>
            <person name="Sisk P."/>
            <person name="Stolte C."/>
            <person name="Sykes S."/>
            <person name="Wortman J."/>
            <person name="Nusbaum C."/>
            <person name="Birren B."/>
        </authorList>
    </citation>
    <scope>NUCLEOTIDE SEQUENCE [LARGE SCALE GENOMIC DNA]</scope>
    <source>
        <strain evidence="5 6">ACC2</strain>
    </source>
</reference>
<dbReference type="InterPro" id="IPR017900">
    <property type="entry name" value="4Fe4S_Fe_S_CS"/>
</dbReference>
<evidence type="ECO:0000259" key="4">
    <source>
        <dbReference type="PROSITE" id="PS51379"/>
    </source>
</evidence>
<name>A0AA36Y651_9FIRM</name>
<dbReference type="Proteomes" id="UP000018466">
    <property type="component" value="Unassembled WGS sequence"/>
</dbReference>
<dbReference type="GO" id="GO:0051536">
    <property type="term" value="F:iron-sulfur cluster binding"/>
    <property type="evidence" value="ECO:0007669"/>
    <property type="project" value="UniProtKB-KW"/>
</dbReference>
<dbReference type="PANTHER" id="PTHR40447:SF1">
    <property type="entry name" value="ANAEROBIC SULFITE REDUCTASE SUBUNIT A"/>
    <property type="match status" value="1"/>
</dbReference>
<proteinExistence type="predicted"/>
<dbReference type="RefSeq" id="WP_009532330.1">
    <property type="nucleotide sequence ID" value="NZ_JH590861.1"/>
</dbReference>
<dbReference type="InterPro" id="IPR014259">
    <property type="entry name" value="Sulphite_reductase_A"/>
</dbReference>
<sequence>MGYILTEEGFQDALKELRKEYRIFAPVRKKGAGRFTDIDAVIYDEVEEGSPIELEEKSDYSAKEVLTPLSETLFFFTEEQCKEADIDTRPVLLFLRSCDLQAMKRLDDMYLHNGREQDWFYQRRREKLHYVLIGCGHSYENCFCVDMGANITKDGYAFSVDKIDENYRINVLEEAVRSAFAASSERQEEVVPRHVTENEVHVTVPETIPIEIVKHPLWDEYNTRCIGCGRCNYACPTCSCYTMQDVYYTDNGKVGERRRVGSSCMVDGYTNVAGGGQYRKTQGERMRFKTLHKIRDFRKRFGYDMCVGCGRCDDICGEYISFSNIINKVAAAVEEMEKEGSKNA</sequence>
<evidence type="ECO:0000313" key="6">
    <source>
        <dbReference type="Proteomes" id="UP000018466"/>
    </source>
</evidence>